<organism evidence="9 10">
    <name type="scientific">Nocardia jinanensis</name>
    <dbReference type="NCBI Taxonomy" id="382504"/>
    <lineage>
        <taxon>Bacteria</taxon>
        <taxon>Bacillati</taxon>
        <taxon>Actinomycetota</taxon>
        <taxon>Actinomycetes</taxon>
        <taxon>Mycobacteriales</taxon>
        <taxon>Nocardiaceae</taxon>
        <taxon>Nocardia</taxon>
    </lineage>
</organism>
<evidence type="ECO:0000313" key="9">
    <source>
        <dbReference type="EMBL" id="GGL08335.1"/>
    </source>
</evidence>
<dbReference type="RefSeq" id="WP_058854474.1">
    <property type="nucleotide sequence ID" value="NZ_BMMH01000004.1"/>
</dbReference>
<keyword evidence="4 8" id="KW-0479">Metal-binding</keyword>
<dbReference type="GO" id="GO:0020037">
    <property type="term" value="F:heme binding"/>
    <property type="evidence" value="ECO:0007669"/>
    <property type="project" value="InterPro"/>
</dbReference>
<gene>
    <name evidence="9" type="ORF">GCM10011588_23310</name>
</gene>
<dbReference type="GO" id="GO:0005506">
    <property type="term" value="F:iron ion binding"/>
    <property type="evidence" value="ECO:0007669"/>
    <property type="project" value="InterPro"/>
</dbReference>
<dbReference type="PROSITE" id="PS00086">
    <property type="entry name" value="CYTOCHROME_P450"/>
    <property type="match status" value="1"/>
</dbReference>
<dbReference type="PRINTS" id="PR00359">
    <property type="entry name" value="BP450"/>
</dbReference>
<protein>
    <submittedName>
        <fullName evidence="9">Cytochrome P450</fullName>
    </submittedName>
</protein>
<reference evidence="9" key="2">
    <citation type="submission" date="2020-09" db="EMBL/GenBank/DDBJ databases">
        <authorList>
            <person name="Sun Q."/>
            <person name="Zhou Y."/>
        </authorList>
    </citation>
    <scope>NUCLEOTIDE SEQUENCE</scope>
    <source>
        <strain evidence="9">CGMCC 4.3508</strain>
    </source>
</reference>
<dbReference type="InterPro" id="IPR036396">
    <property type="entry name" value="Cyt_P450_sf"/>
</dbReference>
<dbReference type="AlphaFoldDB" id="A0A917RIZ6"/>
<proteinExistence type="inferred from homology"/>
<evidence type="ECO:0000256" key="3">
    <source>
        <dbReference type="ARBA" id="ARBA00022617"/>
    </source>
</evidence>
<dbReference type="SUPFAM" id="SSF48264">
    <property type="entry name" value="Cytochrome P450"/>
    <property type="match status" value="1"/>
</dbReference>
<keyword evidence="6 8" id="KW-0408">Iron</keyword>
<dbReference type="InterPro" id="IPR002397">
    <property type="entry name" value="Cyt_P450_B"/>
</dbReference>
<dbReference type="PANTHER" id="PTHR46696:SF4">
    <property type="entry name" value="BIOTIN BIOSYNTHESIS CYTOCHROME P450"/>
    <property type="match status" value="1"/>
</dbReference>
<dbReference type="EMBL" id="BMMH01000004">
    <property type="protein sequence ID" value="GGL08335.1"/>
    <property type="molecule type" value="Genomic_DNA"/>
</dbReference>
<dbReference type="InterPro" id="IPR001128">
    <property type="entry name" value="Cyt_P450"/>
</dbReference>
<evidence type="ECO:0000256" key="2">
    <source>
        <dbReference type="ARBA" id="ARBA00010617"/>
    </source>
</evidence>
<evidence type="ECO:0000256" key="1">
    <source>
        <dbReference type="ARBA" id="ARBA00001971"/>
    </source>
</evidence>
<dbReference type="InterPro" id="IPR017972">
    <property type="entry name" value="Cyt_P450_CS"/>
</dbReference>
<reference evidence="9" key="1">
    <citation type="journal article" date="2014" name="Int. J. Syst. Evol. Microbiol.">
        <title>Complete genome sequence of Corynebacterium casei LMG S-19264T (=DSM 44701T), isolated from a smear-ripened cheese.</title>
        <authorList>
            <consortium name="US DOE Joint Genome Institute (JGI-PGF)"/>
            <person name="Walter F."/>
            <person name="Albersmeier A."/>
            <person name="Kalinowski J."/>
            <person name="Ruckert C."/>
        </authorList>
    </citation>
    <scope>NUCLEOTIDE SEQUENCE</scope>
    <source>
        <strain evidence="9">CGMCC 4.3508</strain>
    </source>
</reference>
<comment type="caution">
    <text evidence="9">The sequence shown here is derived from an EMBL/GenBank/DDBJ whole genome shotgun (WGS) entry which is preliminary data.</text>
</comment>
<dbReference type="FunFam" id="1.10.630.10:FF:000018">
    <property type="entry name" value="Cytochrome P450 monooxygenase"/>
    <property type="match status" value="1"/>
</dbReference>
<evidence type="ECO:0000256" key="8">
    <source>
        <dbReference type="RuleBase" id="RU000461"/>
    </source>
</evidence>
<evidence type="ECO:0000256" key="5">
    <source>
        <dbReference type="ARBA" id="ARBA00023002"/>
    </source>
</evidence>
<dbReference type="Pfam" id="PF00067">
    <property type="entry name" value="p450"/>
    <property type="match status" value="1"/>
</dbReference>
<evidence type="ECO:0000256" key="7">
    <source>
        <dbReference type="ARBA" id="ARBA00023033"/>
    </source>
</evidence>
<sequence>MTAASLEPVTFDPYDYVFHEDPYPVYARLRAEAPLYYNAELDFYALSRHADVTAGFRNAAQLSNANGVSLDPAAWGPHAHKTMSFLAMDDPRHMRMRKLVFKGFTPKRVADMETRIRELTLEYLEPALGRGEFDWIQEFAGKLPMDVISELLGVPVADRDEIRHMADMVMHRDDGVTDVPDAAIEASLNLVVYYSEMVAQRREKPTDDLTSALLEAEIDGDRLTDDEIIGFMFLMVVAGNETTTKLLGNALYWAGRNPAEYAKVVADPERVADWVEETLRYDTSSQIVARTATEELEYHGRVIPAGSKVLLLIGSANRDADVFDDGDAYDLDRAEKGNLASFGAGVHFCLGAHLARLETTVALREFAARVKSYRVREDEFVRVHSSNVRGFAKLPISVEVR</sequence>
<evidence type="ECO:0000313" key="10">
    <source>
        <dbReference type="Proteomes" id="UP000638263"/>
    </source>
</evidence>
<keyword evidence="3 8" id="KW-0349">Heme</keyword>
<keyword evidence="5 8" id="KW-0560">Oxidoreductase</keyword>
<dbReference type="CDD" id="cd11078">
    <property type="entry name" value="CYP130-like"/>
    <property type="match status" value="1"/>
</dbReference>
<evidence type="ECO:0000256" key="6">
    <source>
        <dbReference type="ARBA" id="ARBA00023004"/>
    </source>
</evidence>
<evidence type="ECO:0000256" key="4">
    <source>
        <dbReference type="ARBA" id="ARBA00022723"/>
    </source>
</evidence>
<dbReference type="GO" id="GO:0036199">
    <property type="term" value="F:cholest-4-en-3-one 26-monooxygenase activity"/>
    <property type="evidence" value="ECO:0007669"/>
    <property type="project" value="TreeGrafter"/>
</dbReference>
<keyword evidence="7 8" id="KW-0503">Monooxygenase</keyword>
<dbReference type="GO" id="GO:0008395">
    <property type="term" value="F:steroid hydroxylase activity"/>
    <property type="evidence" value="ECO:0007669"/>
    <property type="project" value="TreeGrafter"/>
</dbReference>
<keyword evidence="10" id="KW-1185">Reference proteome</keyword>
<dbReference type="GO" id="GO:0006707">
    <property type="term" value="P:cholesterol catabolic process"/>
    <property type="evidence" value="ECO:0007669"/>
    <property type="project" value="TreeGrafter"/>
</dbReference>
<name>A0A917RIZ6_9NOCA</name>
<comment type="cofactor">
    <cofactor evidence="1">
        <name>heme</name>
        <dbReference type="ChEBI" id="CHEBI:30413"/>
    </cofactor>
</comment>
<comment type="similarity">
    <text evidence="2 8">Belongs to the cytochrome P450 family.</text>
</comment>
<accession>A0A917RIZ6</accession>
<dbReference type="PANTHER" id="PTHR46696">
    <property type="entry name" value="P450, PUTATIVE (EUROFUNG)-RELATED"/>
    <property type="match status" value="1"/>
</dbReference>
<dbReference type="Proteomes" id="UP000638263">
    <property type="component" value="Unassembled WGS sequence"/>
</dbReference>
<dbReference type="Gene3D" id="1.10.630.10">
    <property type="entry name" value="Cytochrome P450"/>
    <property type="match status" value="1"/>
</dbReference>